<evidence type="ECO:0000256" key="1">
    <source>
        <dbReference type="SAM" id="SignalP"/>
    </source>
</evidence>
<protein>
    <recommendedName>
        <fullName evidence="4">Reelin domain-containing protein</fullName>
    </recommendedName>
</protein>
<dbReference type="Proteomes" id="UP000271241">
    <property type="component" value="Unassembled WGS sequence"/>
</dbReference>
<feature type="signal peptide" evidence="1">
    <location>
        <begin position="1"/>
        <end position="19"/>
    </location>
</feature>
<feature type="chain" id="PRO_5020522435" description="Reelin domain-containing protein" evidence="1">
    <location>
        <begin position="20"/>
        <end position="242"/>
    </location>
</feature>
<organism evidence="2 3">
    <name type="scientific">Thamnocephalis sphaerospora</name>
    <dbReference type="NCBI Taxonomy" id="78915"/>
    <lineage>
        <taxon>Eukaryota</taxon>
        <taxon>Fungi</taxon>
        <taxon>Fungi incertae sedis</taxon>
        <taxon>Zoopagomycota</taxon>
        <taxon>Zoopagomycotina</taxon>
        <taxon>Zoopagomycetes</taxon>
        <taxon>Zoopagales</taxon>
        <taxon>Sigmoideomycetaceae</taxon>
        <taxon>Thamnocephalis</taxon>
    </lineage>
</organism>
<evidence type="ECO:0008006" key="4">
    <source>
        <dbReference type="Google" id="ProtNLM"/>
    </source>
</evidence>
<reference evidence="3" key="1">
    <citation type="journal article" date="2018" name="Nat. Microbiol.">
        <title>Leveraging single-cell genomics to expand the fungal tree of life.</title>
        <authorList>
            <person name="Ahrendt S.R."/>
            <person name="Quandt C.A."/>
            <person name="Ciobanu D."/>
            <person name="Clum A."/>
            <person name="Salamov A."/>
            <person name="Andreopoulos B."/>
            <person name="Cheng J.F."/>
            <person name="Woyke T."/>
            <person name="Pelin A."/>
            <person name="Henrissat B."/>
            <person name="Reynolds N.K."/>
            <person name="Benny G.L."/>
            <person name="Smith M.E."/>
            <person name="James T.Y."/>
            <person name="Grigoriev I.V."/>
        </authorList>
    </citation>
    <scope>NUCLEOTIDE SEQUENCE [LARGE SCALE GENOMIC DNA]</scope>
    <source>
        <strain evidence="3">RSA 1356</strain>
    </source>
</reference>
<keyword evidence="3" id="KW-1185">Reference proteome</keyword>
<evidence type="ECO:0000313" key="2">
    <source>
        <dbReference type="EMBL" id="RKP05206.1"/>
    </source>
</evidence>
<dbReference type="AlphaFoldDB" id="A0A4P9XHU9"/>
<dbReference type="OrthoDB" id="10520531at2759"/>
<accession>A0A4P9XHU9</accession>
<dbReference type="EMBL" id="KZ993220">
    <property type="protein sequence ID" value="RKP05206.1"/>
    <property type="molecule type" value="Genomic_DNA"/>
</dbReference>
<evidence type="ECO:0000313" key="3">
    <source>
        <dbReference type="Proteomes" id="UP000271241"/>
    </source>
</evidence>
<name>A0A4P9XHU9_9FUNG</name>
<proteinExistence type="predicted"/>
<keyword evidence="1" id="KW-0732">Signal</keyword>
<gene>
    <name evidence="2" type="ORF">THASP1DRAFT_32957</name>
</gene>
<sequence length="242" mass="25279">MSDWQVVGLLLLLSQLAITACSQQAPAPPTGGATASVTTNAAQKTMLSIPPGSWRGLCAPGSTRNIRFVVRAIAPGAFGVLLVNRTVSDRLATSPGKLVPSQEVTRWEPMSCPSMNVTFCARDSETSKGDPLPLLPWCLIVGNNPSSAMPLDVEFNVGWRAGEGPNVAQARQEELDGSPSSADGRDAATSSSSIPIVMTSGTLFDYRFASLATCVIVTAAFGLTIAPRTMLATFLAQPVSPS</sequence>